<evidence type="ECO:0000256" key="4">
    <source>
        <dbReference type="PROSITE-ProRule" id="PRU00335"/>
    </source>
</evidence>
<evidence type="ECO:0000256" key="5">
    <source>
        <dbReference type="SAM" id="MobiDB-lite"/>
    </source>
</evidence>
<feature type="DNA-binding region" description="H-T-H motif" evidence="4">
    <location>
        <begin position="111"/>
        <end position="130"/>
    </location>
</feature>
<dbReference type="Proteomes" id="UP001501570">
    <property type="component" value="Unassembled WGS sequence"/>
</dbReference>
<dbReference type="InterPro" id="IPR050109">
    <property type="entry name" value="HTH-type_TetR-like_transc_reg"/>
</dbReference>
<protein>
    <recommendedName>
        <fullName evidence="6">HTH tetR-type domain-containing protein</fullName>
    </recommendedName>
</protein>
<dbReference type="Gene3D" id="1.10.357.10">
    <property type="entry name" value="Tetracycline Repressor, domain 2"/>
    <property type="match status" value="1"/>
</dbReference>
<dbReference type="SUPFAM" id="SSF46689">
    <property type="entry name" value="Homeodomain-like"/>
    <property type="match status" value="1"/>
</dbReference>
<dbReference type="PANTHER" id="PTHR30055">
    <property type="entry name" value="HTH-TYPE TRANSCRIPTIONAL REGULATOR RUTR"/>
    <property type="match status" value="1"/>
</dbReference>
<dbReference type="Gene3D" id="1.10.10.60">
    <property type="entry name" value="Homeodomain-like"/>
    <property type="match status" value="1"/>
</dbReference>
<keyword evidence="3" id="KW-0804">Transcription</keyword>
<dbReference type="PROSITE" id="PS50977">
    <property type="entry name" value="HTH_TETR_2"/>
    <property type="match status" value="1"/>
</dbReference>
<dbReference type="PROSITE" id="PS01081">
    <property type="entry name" value="HTH_TETR_1"/>
    <property type="match status" value="1"/>
</dbReference>
<dbReference type="InterPro" id="IPR009057">
    <property type="entry name" value="Homeodomain-like_sf"/>
</dbReference>
<keyword evidence="1" id="KW-0805">Transcription regulation</keyword>
<evidence type="ECO:0000256" key="3">
    <source>
        <dbReference type="ARBA" id="ARBA00023163"/>
    </source>
</evidence>
<proteinExistence type="predicted"/>
<dbReference type="Pfam" id="PF17754">
    <property type="entry name" value="TetR_C_14"/>
    <property type="match status" value="1"/>
</dbReference>
<accession>A0ABP9RGT4</accession>
<dbReference type="EMBL" id="BAABJQ010000001">
    <property type="protein sequence ID" value="GAA5177194.1"/>
    <property type="molecule type" value="Genomic_DNA"/>
</dbReference>
<reference evidence="8" key="1">
    <citation type="journal article" date="2019" name="Int. J. Syst. Evol. Microbiol.">
        <title>The Global Catalogue of Microorganisms (GCM) 10K type strain sequencing project: providing services to taxonomists for standard genome sequencing and annotation.</title>
        <authorList>
            <consortium name="The Broad Institute Genomics Platform"/>
            <consortium name="The Broad Institute Genome Sequencing Center for Infectious Disease"/>
            <person name="Wu L."/>
            <person name="Ma J."/>
        </authorList>
    </citation>
    <scope>NUCLEOTIDE SEQUENCE [LARGE SCALE GENOMIC DNA]</scope>
    <source>
        <strain evidence="8">JCM 18304</strain>
    </source>
</reference>
<feature type="region of interest" description="Disordered" evidence="5">
    <location>
        <begin position="1"/>
        <end position="86"/>
    </location>
</feature>
<evidence type="ECO:0000256" key="1">
    <source>
        <dbReference type="ARBA" id="ARBA00023015"/>
    </source>
</evidence>
<evidence type="ECO:0000259" key="6">
    <source>
        <dbReference type="PROSITE" id="PS50977"/>
    </source>
</evidence>
<dbReference type="PRINTS" id="PR00455">
    <property type="entry name" value="HTHTETR"/>
</dbReference>
<comment type="caution">
    <text evidence="7">The sequence shown here is derived from an EMBL/GenBank/DDBJ whole genome shotgun (WGS) entry which is preliminary data.</text>
</comment>
<dbReference type="InterPro" id="IPR001647">
    <property type="entry name" value="HTH_TetR"/>
</dbReference>
<organism evidence="7 8">
    <name type="scientific">Rugosimonospora acidiphila</name>
    <dbReference type="NCBI Taxonomy" id="556531"/>
    <lineage>
        <taxon>Bacteria</taxon>
        <taxon>Bacillati</taxon>
        <taxon>Actinomycetota</taxon>
        <taxon>Actinomycetes</taxon>
        <taxon>Micromonosporales</taxon>
        <taxon>Micromonosporaceae</taxon>
        <taxon>Rugosimonospora</taxon>
    </lineage>
</organism>
<keyword evidence="8" id="KW-1185">Reference proteome</keyword>
<feature type="compositionally biased region" description="Low complexity" evidence="5">
    <location>
        <begin position="20"/>
        <end position="75"/>
    </location>
</feature>
<dbReference type="Pfam" id="PF00440">
    <property type="entry name" value="TetR_N"/>
    <property type="match status" value="1"/>
</dbReference>
<feature type="domain" description="HTH tetR-type" evidence="6">
    <location>
        <begin position="88"/>
        <end position="148"/>
    </location>
</feature>
<gene>
    <name evidence="7" type="ORF">GCM10023322_01350</name>
</gene>
<evidence type="ECO:0000313" key="8">
    <source>
        <dbReference type="Proteomes" id="UP001501570"/>
    </source>
</evidence>
<name>A0ABP9RGT4_9ACTN</name>
<dbReference type="PANTHER" id="PTHR30055:SF238">
    <property type="entry name" value="MYCOFACTOCIN BIOSYNTHESIS TRANSCRIPTIONAL REGULATOR MFTR-RELATED"/>
    <property type="match status" value="1"/>
</dbReference>
<sequence>MSVNTAPTRHEPPPNPGPAQPRRAGPPAAGASRTGGARPGAPATAGPAAGAPGTAPPARSAPGATTRATPSGATPETAAPTRRERKKIETRAALEAAALRLFAKQGYERTTVEEIAEAADVAVRTFFRYFQSKQHVLYGDMAMNITDQMRAALLARPATESPVQAVGAALDAMELGDPDQQQQVLDRLRLMERMPELGGTYHMIFQHLHDVIAEHVADRTGLPPAELYPQLLAAAAIAAIKAALAVFEAAGGRQSLIELRARAYSSLTAGIGDPPRG</sequence>
<dbReference type="InterPro" id="IPR041347">
    <property type="entry name" value="MftR_C"/>
</dbReference>
<evidence type="ECO:0000256" key="2">
    <source>
        <dbReference type="ARBA" id="ARBA00023125"/>
    </source>
</evidence>
<keyword evidence="2 4" id="KW-0238">DNA-binding</keyword>
<evidence type="ECO:0000313" key="7">
    <source>
        <dbReference type="EMBL" id="GAA5177194.1"/>
    </source>
</evidence>
<dbReference type="InterPro" id="IPR023772">
    <property type="entry name" value="DNA-bd_HTH_TetR-type_CS"/>
</dbReference>